<name>H1Y3D8_9SPHI</name>
<dbReference type="Pfam" id="PF19838">
    <property type="entry name" value="LptD_2"/>
    <property type="match status" value="1"/>
</dbReference>
<sequence length="918" mass="103044">MKFISLFFLLLVIFIFRVYSSPHDVKVSYSNVADTIIHLDSVKDKKLLKKKPVILKDTINIKGKRSASDTSKKGMKTLPDTSKKGKEGFQTEIKYTSKDSSRADNVNKVLYLWGNARVTYDDVELDADYIRVDQKNHLIYASGLPDPRTKKYANRPIFKQKDDKPLVADSLTFNYVTKKGKIFNAASEQDGNFISGGTAKRLNDQEVAYKNVLFSTCDLPYPATHFGIVITKGIAEKHRIISGPAYLEIEGVPLPLFIPFGFFPKPDQRSSGVILPTFGEDTQLGFYLKGFGYYLGISDYVDLTTTGSYYTKGSYDLSSTARYLKKYKYQGTLTLSYGSHKYGLETDPAQKDFNIQWSHSQDPAAHPGTTFSASVNAGTSSFYQNSPAQTNYNIQALTQNTLSSSIAYGKTWAGSPFNFTANISHRQDITKKTLTLELPSFSLNMATLSPFDSKDRVGEQKWYQRITVGYSLQGTNKVSDLPESELFKSNTLSKRFQNGFSQQIPVSLSLNILKYFQFSSSINYNERDYFQTIRKHYARGSISGADSIVVDTVQGFRRAGDYQISSGFSTKLYSTVLFKKGRLKAIRQVITPNVSFSYRPDFSEPKYGYYNTIVSNATIPYPYTYQTYSIFEQSVYGGPSGGKSASINFSVDNTIEAKMAAKSSDTSGLDKKIPILQGLSFSGSYNLIADSMKLSTLGFSGRTSLFNQKLGINFGGTLNPYVNQVRDSISNGQIVRYAHMINRYTWQDGKFPALTQFNLSMDISLNSASLKHPSNAGQQQNANTLASMTPNQADRLALINSNPNAFVDFNVPWNINLSYSFYYTNSGVSTTVSNTLNFNGDINVTSKWKLQYTSGFDVRQGKVSTTSLSIYRDLHCWDMSFQWIPFGYYKFYSVDLKVKASILQDLKLSKRKDYYNNN</sequence>
<evidence type="ECO:0000256" key="1">
    <source>
        <dbReference type="SAM" id="MobiDB-lite"/>
    </source>
</evidence>
<dbReference type="GO" id="GO:0009279">
    <property type="term" value="C:cell outer membrane"/>
    <property type="evidence" value="ECO:0007669"/>
    <property type="project" value="TreeGrafter"/>
</dbReference>
<keyword evidence="4" id="KW-1185">Reference proteome</keyword>
<proteinExistence type="predicted"/>
<feature type="region of interest" description="Disordered" evidence="1">
    <location>
        <begin position="65"/>
        <end position="85"/>
    </location>
</feature>
<evidence type="ECO:0000313" key="4">
    <source>
        <dbReference type="Proteomes" id="UP000002774"/>
    </source>
</evidence>
<dbReference type="PANTHER" id="PTHR30189:SF1">
    <property type="entry name" value="LPS-ASSEMBLY PROTEIN LPTD"/>
    <property type="match status" value="1"/>
</dbReference>
<gene>
    <name evidence="3" type="ORF">Mucpa_5218</name>
</gene>
<dbReference type="EMBL" id="CM001403">
    <property type="protein sequence ID" value="EHQ29293.1"/>
    <property type="molecule type" value="Genomic_DNA"/>
</dbReference>
<dbReference type="AlphaFoldDB" id="H1Y3D8"/>
<dbReference type="Proteomes" id="UP000002774">
    <property type="component" value="Chromosome"/>
</dbReference>
<protein>
    <submittedName>
        <fullName evidence="3">OstA family protein</fullName>
    </submittedName>
</protein>
<feature type="domain" description="LPS-assembly protein LptD central" evidence="2">
    <location>
        <begin position="240"/>
        <end position="721"/>
    </location>
</feature>
<reference evidence="3" key="1">
    <citation type="submission" date="2011-09" db="EMBL/GenBank/DDBJ databases">
        <title>The permanent draft genome of Mucilaginibacter paludis DSM 18603.</title>
        <authorList>
            <consortium name="US DOE Joint Genome Institute (JGI-PGF)"/>
            <person name="Lucas S."/>
            <person name="Han J."/>
            <person name="Lapidus A."/>
            <person name="Bruce D."/>
            <person name="Goodwin L."/>
            <person name="Pitluck S."/>
            <person name="Peters L."/>
            <person name="Kyrpides N."/>
            <person name="Mavromatis K."/>
            <person name="Ivanova N."/>
            <person name="Mikhailova N."/>
            <person name="Held B."/>
            <person name="Detter J.C."/>
            <person name="Tapia R."/>
            <person name="Han C."/>
            <person name="Land M."/>
            <person name="Hauser L."/>
            <person name="Markowitz V."/>
            <person name="Cheng J.-F."/>
            <person name="Hugenholtz P."/>
            <person name="Woyke T."/>
            <person name="Wu D."/>
            <person name="Tindall B."/>
            <person name="Brambilla E."/>
            <person name="Klenk H.-P."/>
            <person name="Eisen J.A."/>
        </authorList>
    </citation>
    <scope>NUCLEOTIDE SEQUENCE [LARGE SCALE GENOMIC DNA]</scope>
    <source>
        <strain evidence="3">DSM 18603</strain>
    </source>
</reference>
<accession>H1Y3D8</accession>
<evidence type="ECO:0000313" key="3">
    <source>
        <dbReference type="EMBL" id="EHQ29293.1"/>
    </source>
</evidence>
<evidence type="ECO:0000259" key="2">
    <source>
        <dbReference type="Pfam" id="PF19838"/>
    </source>
</evidence>
<dbReference type="HOGENOM" id="CLU_007637_0_0_10"/>
<dbReference type="RefSeq" id="WP_008510402.1">
    <property type="nucleotide sequence ID" value="NZ_CM001403.1"/>
</dbReference>
<organism evidence="3 4">
    <name type="scientific">Mucilaginibacter paludis DSM 18603</name>
    <dbReference type="NCBI Taxonomy" id="714943"/>
    <lineage>
        <taxon>Bacteria</taxon>
        <taxon>Pseudomonadati</taxon>
        <taxon>Bacteroidota</taxon>
        <taxon>Sphingobacteriia</taxon>
        <taxon>Sphingobacteriales</taxon>
        <taxon>Sphingobacteriaceae</taxon>
        <taxon>Mucilaginibacter</taxon>
    </lineage>
</organism>
<dbReference type="eggNOG" id="COG1452">
    <property type="taxonomic scope" value="Bacteria"/>
</dbReference>
<dbReference type="STRING" id="714943.Mucpa_5218"/>
<dbReference type="PANTHER" id="PTHR30189">
    <property type="entry name" value="LPS-ASSEMBLY PROTEIN"/>
    <property type="match status" value="1"/>
</dbReference>
<dbReference type="InterPro" id="IPR050218">
    <property type="entry name" value="LptD"/>
</dbReference>
<dbReference type="GO" id="GO:1990351">
    <property type="term" value="C:transporter complex"/>
    <property type="evidence" value="ECO:0007669"/>
    <property type="project" value="TreeGrafter"/>
</dbReference>
<dbReference type="InterPro" id="IPR045659">
    <property type="entry name" value="LptD_2"/>
</dbReference>